<dbReference type="GO" id="GO:0005886">
    <property type="term" value="C:plasma membrane"/>
    <property type="evidence" value="ECO:0007669"/>
    <property type="project" value="UniProtKB-SubCell"/>
</dbReference>
<dbReference type="PANTHER" id="PTHR23513">
    <property type="entry name" value="INTEGRAL MEMBRANE EFFLUX PROTEIN-RELATED"/>
    <property type="match status" value="1"/>
</dbReference>
<feature type="transmembrane region" description="Helical" evidence="7">
    <location>
        <begin position="363"/>
        <end position="386"/>
    </location>
</feature>
<dbReference type="STRING" id="1121927.GOHSU_21_00210"/>
<dbReference type="OrthoDB" id="5494559at2"/>
<evidence type="ECO:0000256" key="1">
    <source>
        <dbReference type="ARBA" id="ARBA00004429"/>
    </source>
</evidence>
<dbReference type="PROSITE" id="PS50850">
    <property type="entry name" value="MFS"/>
    <property type="match status" value="1"/>
</dbReference>
<feature type="transmembrane region" description="Helical" evidence="7">
    <location>
        <begin position="321"/>
        <end position="343"/>
    </location>
</feature>
<dbReference type="SUPFAM" id="SSF103473">
    <property type="entry name" value="MFS general substrate transporter"/>
    <property type="match status" value="1"/>
</dbReference>
<evidence type="ECO:0000313" key="10">
    <source>
        <dbReference type="Proteomes" id="UP000053405"/>
    </source>
</evidence>
<evidence type="ECO:0000256" key="2">
    <source>
        <dbReference type="ARBA" id="ARBA00022448"/>
    </source>
</evidence>
<dbReference type="Proteomes" id="UP000053405">
    <property type="component" value="Unassembled WGS sequence"/>
</dbReference>
<dbReference type="RefSeq" id="WP_005939793.1">
    <property type="nucleotide sequence ID" value="NZ_ATVK01000011.1"/>
</dbReference>
<keyword evidence="2" id="KW-0813">Transport</keyword>
<keyword evidence="4 7" id="KW-0812">Transmembrane</keyword>
<dbReference type="CDD" id="cd06173">
    <property type="entry name" value="MFS_MefA_like"/>
    <property type="match status" value="1"/>
</dbReference>
<comment type="caution">
    <text evidence="9">The sequence shown here is derived from an EMBL/GenBank/DDBJ whole genome shotgun (WGS) entry which is preliminary data.</text>
</comment>
<evidence type="ECO:0000313" key="9">
    <source>
        <dbReference type="EMBL" id="GAC57529.1"/>
    </source>
</evidence>
<feature type="domain" description="Major facilitator superfamily (MFS) profile" evidence="8">
    <location>
        <begin position="216"/>
        <end position="428"/>
    </location>
</feature>
<dbReference type="PANTHER" id="PTHR23513:SF9">
    <property type="entry name" value="ENTEROBACTIN EXPORTER ENTS"/>
    <property type="match status" value="1"/>
</dbReference>
<dbReference type="EMBL" id="BANT01000021">
    <property type="protein sequence ID" value="GAC57529.1"/>
    <property type="molecule type" value="Genomic_DNA"/>
</dbReference>
<sequence length="428" mass="44839">MARLFADTRPLANVYFRRLWWANIVTVIGAQLTVVAVPAQVYVITGSSAYVGLTGLFGLVPLVVFGLWGGSLADVFDRRKILIVTTLGLIGTAVLFWWQAFADWNNVWVLLSLFAVQQAFFAVNQPTRTAVLPRILDDDLLPAANSLNMTVMQAGAIAGPLVGASLIPVLGFALLYLVDSLSLLATLWAVLALPALVPEGSTGRSVPGLKSVIDGLAYLRHHPVLLASFVVDLIAMIFGMPRALFPQIAHESFGGATEGGIAFALLFIAIPLGAVLGGIFSGWVSGVRRQGRAVVIAIVVWGLSITVAGCALFFADGTPFPVLPIVVTALVVGGAADMASAAFRQTMLQAAASDDVRGRLQGVFIVVVAGGPRIADVAHGGSAAMVGTAVTFAGGGVLTVILTVVAALAFPLFWRYRVTRTGQPIDPV</sequence>
<evidence type="ECO:0000256" key="6">
    <source>
        <dbReference type="ARBA" id="ARBA00023136"/>
    </source>
</evidence>
<proteinExistence type="predicted"/>
<dbReference type="Pfam" id="PF05977">
    <property type="entry name" value="MFS_3"/>
    <property type="match status" value="1"/>
</dbReference>
<dbReference type="GO" id="GO:0022857">
    <property type="term" value="F:transmembrane transporter activity"/>
    <property type="evidence" value="ECO:0007669"/>
    <property type="project" value="InterPro"/>
</dbReference>
<evidence type="ECO:0000256" key="7">
    <source>
        <dbReference type="SAM" id="Phobius"/>
    </source>
</evidence>
<dbReference type="InterPro" id="IPR020846">
    <property type="entry name" value="MFS_dom"/>
</dbReference>
<name>L7L9F3_9ACTN</name>
<accession>L7L9F3</accession>
<keyword evidence="5 7" id="KW-1133">Transmembrane helix</keyword>
<organism evidence="9 10">
    <name type="scientific">Gordonia hirsuta DSM 44140 = NBRC 16056</name>
    <dbReference type="NCBI Taxonomy" id="1121927"/>
    <lineage>
        <taxon>Bacteria</taxon>
        <taxon>Bacillati</taxon>
        <taxon>Actinomycetota</taxon>
        <taxon>Actinomycetes</taxon>
        <taxon>Mycobacteriales</taxon>
        <taxon>Gordoniaceae</taxon>
        <taxon>Gordonia</taxon>
    </lineage>
</organism>
<dbReference type="InterPro" id="IPR036259">
    <property type="entry name" value="MFS_trans_sf"/>
</dbReference>
<comment type="subcellular location">
    <subcellularLocation>
        <location evidence="1">Cell inner membrane</location>
        <topology evidence="1">Multi-pass membrane protein</topology>
    </subcellularLocation>
</comment>
<feature type="transmembrane region" description="Helical" evidence="7">
    <location>
        <begin position="261"/>
        <end position="281"/>
    </location>
</feature>
<dbReference type="AlphaFoldDB" id="L7L9F3"/>
<evidence type="ECO:0000256" key="5">
    <source>
        <dbReference type="ARBA" id="ARBA00022989"/>
    </source>
</evidence>
<feature type="transmembrane region" description="Helical" evidence="7">
    <location>
        <begin position="156"/>
        <end position="177"/>
    </location>
</feature>
<feature type="transmembrane region" description="Helical" evidence="7">
    <location>
        <begin position="223"/>
        <end position="241"/>
    </location>
</feature>
<feature type="transmembrane region" description="Helical" evidence="7">
    <location>
        <begin position="20"/>
        <end position="43"/>
    </location>
</feature>
<keyword evidence="6 7" id="KW-0472">Membrane</keyword>
<gene>
    <name evidence="9" type="ORF">GOHSU_21_00210</name>
</gene>
<keyword evidence="10" id="KW-1185">Reference proteome</keyword>
<dbReference type="Gene3D" id="1.20.1250.20">
    <property type="entry name" value="MFS general substrate transporter like domains"/>
    <property type="match status" value="1"/>
</dbReference>
<protein>
    <submittedName>
        <fullName evidence="9">Putative drug resistance transporter</fullName>
    </submittedName>
</protein>
<feature type="transmembrane region" description="Helical" evidence="7">
    <location>
        <begin position="81"/>
        <end position="101"/>
    </location>
</feature>
<feature type="transmembrane region" description="Helical" evidence="7">
    <location>
        <begin position="392"/>
        <end position="414"/>
    </location>
</feature>
<feature type="transmembrane region" description="Helical" evidence="7">
    <location>
        <begin position="293"/>
        <end position="315"/>
    </location>
</feature>
<keyword evidence="3" id="KW-1003">Cell membrane</keyword>
<evidence type="ECO:0000256" key="4">
    <source>
        <dbReference type="ARBA" id="ARBA00022692"/>
    </source>
</evidence>
<dbReference type="InterPro" id="IPR010290">
    <property type="entry name" value="TM_effector"/>
</dbReference>
<dbReference type="eggNOG" id="COG2814">
    <property type="taxonomic scope" value="Bacteria"/>
</dbReference>
<evidence type="ECO:0000259" key="8">
    <source>
        <dbReference type="PROSITE" id="PS50850"/>
    </source>
</evidence>
<reference evidence="9 10" key="1">
    <citation type="submission" date="2012-12" db="EMBL/GenBank/DDBJ databases">
        <title>Whole genome shotgun sequence of Gordonia hirsuta NBRC 16056.</title>
        <authorList>
            <person name="Isaki-Nakamura S."/>
            <person name="Hosoyama A."/>
            <person name="Tsuchikane K."/>
            <person name="Katsumata H."/>
            <person name="Baba S."/>
            <person name="Yamazaki S."/>
            <person name="Fujita N."/>
        </authorList>
    </citation>
    <scope>NUCLEOTIDE SEQUENCE [LARGE SCALE GENOMIC DNA]</scope>
    <source>
        <strain evidence="9 10">NBRC 16056</strain>
    </source>
</reference>
<evidence type="ECO:0000256" key="3">
    <source>
        <dbReference type="ARBA" id="ARBA00022475"/>
    </source>
</evidence>
<feature type="transmembrane region" description="Helical" evidence="7">
    <location>
        <begin position="49"/>
        <end position="69"/>
    </location>
</feature>